<evidence type="ECO:0000256" key="7">
    <source>
        <dbReference type="ARBA" id="ARBA00023284"/>
    </source>
</evidence>
<evidence type="ECO:0000256" key="1">
    <source>
        <dbReference type="ARBA" id="ARBA00001182"/>
    </source>
</evidence>
<evidence type="ECO:0000313" key="11">
    <source>
        <dbReference type="Proteomes" id="UP001141327"/>
    </source>
</evidence>
<accession>A0ABQ8UVN5</accession>
<evidence type="ECO:0000256" key="5">
    <source>
        <dbReference type="ARBA" id="ARBA00022824"/>
    </source>
</evidence>
<dbReference type="Proteomes" id="UP001141327">
    <property type="component" value="Unassembled WGS sequence"/>
</dbReference>
<organism evidence="10 11">
    <name type="scientific">Paratrimastix pyriformis</name>
    <dbReference type="NCBI Taxonomy" id="342808"/>
    <lineage>
        <taxon>Eukaryota</taxon>
        <taxon>Metamonada</taxon>
        <taxon>Preaxostyla</taxon>
        <taxon>Paratrimastigidae</taxon>
        <taxon>Paratrimastix</taxon>
    </lineage>
</organism>
<name>A0ABQ8UVN5_9EUKA</name>
<evidence type="ECO:0000256" key="8">
    <source>
        <dbReference type="SAM" id="SignalP"/>
    </source>
</evidence>
<comment type="caution">
    <text evidence="10">The sequence shown here is derived from an EMBL/GenBank/DDBJ whole genome shotgun (WGS) entry which is preliminary data.</text>
</comment>
<sequence>MRSYACLFVAAALLAASVFAADEGMGDEGQEVPKFKTIPIPEIRGEEIEKQIKSHAKVLLMYYNEECMKDDKSACSMMDQLMGMMAGTLFPDIYFAKVNGTLLGDKVAENAPYNVLHFPSMKFYVDMFPRDIAGGGFNAEALVAFLKAFMTSPVTAIETRQAKQAQAGKLRGAAVVFYSPEAKGPKAPALALVRPSQRPVLFPTPSGLKQQARLAVEDVAQWVELNRHGLVDEINAANLVEMYRSPKLVLAMVDFSRDEHASDVRHGVPGALVEKLLGLLRSVAKRYQESREVSFHFVDTSFGQFWSIVKVPQADAPCIIGFPIDMGTVYRYPKDEQNPLEVNAVDRWVKTIIAGTAQGQKRSAPAPTAAENAKPLKTVTVRCHGMGGNVGGPKRPENLTHAVGVALVKFYSPSCPHCVALAPTYEELAAAYADQKDVLIAQYDGAANDLPSQLATKVNGYPTVMRWSAGPKSVQTTPATFKGARTLEELKSFVEEGRKPVKEDL</sequence>
<dbReference type="InterPro" id="IPR036249">
    <property type="entry name" value="Thioredoxin-like_sf"/>
</dbReference>
<comment type="similarity">
    <text evidence="3">Belongs to the protein disulfide isomerase family.</text>
</comment>
<keyword evidence="11" id="KW-1185">Reference proteome</keyword>
<dbReference type="PROSITE" id="PS51352">
    <property type="entry name" value="THIOREDOXIN_2"/>
    <property type="match status" value="1"/>
</dbReference>
<evidence type="ECO:0000256" key="2">
    <source>
        <dbReference type="ARBA" id="ARBA00004319"/>
    </source>
</evidence>
<feature type="signal peptide" evidence="8">
    <location>
        <begin position="1"/>
        <end position="20"/>
    </location>
</feature>
<gene>
    <name evidence="10" type="ORF">PAPYR_2003</name>
</gene>
<evidence type="ECO:0000256" key="3">
    <source>
        <dbReference type="ARBA" id="ARBA00006347"/>
    </source>
</evidence>
<dbReference type="EC" id="5.3.4.1" evidence="4"/>
<dbReference type="EMBL" id="JAPMOS010000007">
    <property type="protein sequence ID" value="KAJ4461434.1"/>
    <property type="molecule type" value="Genomic_DNA"/>
</dbReference>
<dbReference type="Gene3D" id="3.40.30.10">
    <property type="entry name" value="Glutaredoxin"/>
    <property type="match status" value="3"/>
</dbReference>
<protein>
    <recommendedName>
        <fullName evidence="4">protein disulfide-isomerase</fullName>
        <ecNumber evidence="4">5.3.4.1</ecNumber>
    </recommendedName>
</protein>
<dbReference type="InterPro" id="IPR013766">
    <property type="entry name" value="Thioredoxin_domain"/>
</dbReference>
<keyword evidence="7" id="KW-0676">Redox-active center</keyword>
<evidence type="ECO:0000259" key="9">
    <source>
        <dbReference type="PROSITE" id="PS51352"/>
    </source>
</evidence>
<dbReference type="PANTHER" id="PTHR18929">
    <property type="entry name" value="PROTEIN DISULFIDE ISOMERASE"/>
    <property type="match status" value="1"/>
</dbReference>
<proteinExistence type="inferred from homology"/>
<dbReference type="PANTHER" id="PTHR18929:SF132">
    <property type="entry name" value="PROTEIN DISULFIDE-ISOMERASE A3"/>
    <property type="match status" value="1"/>
</dbReference>
<feature type="domain" description="Thioredoxin" evidence="9">
    <location>
        <begin position="360"/>
        <end position="499"/>
    </location>
</feature>
<comment type="catalytic activity">
    <reaction evidence="1">
        <text>Catalyzes the rearrangement of -S-S- bonds in proteins.</text>
        <dbReference type="EC" id="5.3.4.1"/>
    </reaction>
</comment>
<evidence type="ECO:0000256" key="6">
    <source>
        <dbReference type="ARBA" id="ARBA00023235"/>
    </source>
</evidence>
<comment type="subcellular location">
    <subcellularLocation>
        <location evidence="2">Endoplasmic reticulum lumen</location>
    </subcellularLocation>
</comment>
<keyword evidence="8" id="KW-0732">Signal</keyword>
<feature type="chain" id="PRO_5046538346" description="protein disulfide-isomerase" evidence="8">
    <location>
        <begin position="21"/>
        <end position="505"/>
    </location>
</feature>
<keyword evidence="6" id="KW-0413">Isomerase</keyword>
<dbReference type="Pfam" id="PF00085">
    <property type="entry name" value="Thioredoxin"/>
    <property type="match status" value="1"/>
</dbReference>
<dbReference type="SUPFAM" id="SSF52833">
    <property type="entry name" value="Thioredoxin-like"/>
    <property type="match status" value="3"/>
</dbReference>
<dbReference type="Pfam" id="PF13848">
    <property type="entry name" value="Thioredoxin_6"/>
    <property type="match status" value="1"/>
</dbReference>
<evidence type="ECO:0000256" key="4">
    <source>
        <dbReference type="ARBA" id="ARBA00012723"/>
    </source>
</evidence>
<evidence type="ECO:0000313" key="10">
    <source>
        <dbReference type="EMBL" id="KAJ4461434.1"/>
    </source>
</evidence>
<keyword evidence="5" id="KW-0256">Endoplasmic reticulum</keyword>
<reference evidence="10" key="1">
    <citation type="journal article" date="2022" name="bioRxiv">
        <title>Genomics of Preaxostyla Flagellates Illuminates Evolutionary Transitions and the Path Towards Mitochondrial Loss.</title>
        <authorList>
            <person name="Novak L.V.F."/>
            <person name="Treitli S.C."/>
            <person name="Pyrih J."/>
            <person name="Halakuc P."/>
            <person name="Pipaliya S.V."/>
            <person name="Vacek V."/>
            <person name="Brzon O."/>
            <person name="Soukal P."/>
            <person name="Eme L."/>
            <person name="Dacks J.B."/>
            <person name="Karnkowska A."/>
            <person name="Elias M."/>
            <person name="Hampl V."/>
        </authorList>
    </citation>
    <scope>NUCLEOTIDE SEQUENCE</scope>
    <source>
        <strain evidence="10">RCP-MX</strain>
    </source>
</reference>